<feature type="domain" description="Integrase core" evidence="1">
    <location>
        <begin position="219"/>
        <end position="264"/>
    </location>
</feature>
<name>A0AAD6SEJ1_9AGAR</name>
<keyword evidence="3" id="KW-1185">Reference proteome</keyword>
<comment type="caution">
    <text evidence="2">The sequence shown here is derived from an EMBL/GenBank/DDBJ whole genome shotgun (WGS) entry which is preliminary data.</text>
</comment>
<proteinExistence type="predicted"/>
<evidence type="ECO:0000313" key="2">
    <source>
        <dbReference type="EMBL" id="KAJ7026509.1"/>
    </source>
</evidence>
<reference evidence="2" key="1">
    <citation type="submission" date="2023-03" db="EMBL/GenBank/DDBJ databases">
        <title>Massive genome expansion in bonnet fungi (Mycena s.s.) driven by repeated elements and novel gene families across ecological guilds.</title>
        <authorList>
            <consortium name="Lawrence Berkeley National Laboratory"/>
            <person name="Harder C.B."/>
            <person name="Miyauchi S."/>
            <person name="Viragh M."/>
            <person name="Kuo A."/>
            <person name="Thoen E."/>
            <person name="Andreopoulos B."/>
            <person name="Lu D."/>
            <person name="Skrede I."/>
            <person name="Drula E."/>
            <person name="Henrissat B."/>
            <person name="Morin E."/>
            <person name="Kohler A."/>
            <person name="Barry K."/>
            <person name="LaButti K."/>
            <person name="Morin E."/>
            <person name="Salamov A."/>
            <person name="Lipzen A."/>
            <person name="Mereny Z."/>
            <person name="Hegedus B."/>
            <person name="Baldrian P."/>
            <person name="Stursova M."/>
            <person name="Weitz H."/>
            <person name="Taylor A."/>
            <person name="Grigoriev I.V."/>
            <person name="Nagy L.G."/>
            <person name="Martin F."/>
            <person name="Kauserud H."/>
        </authorList>
    </citation>
    <scope>NUCLEOTIDE SEQUENCE</scope>
    <source>
        <strain evidence="2">CBHHK200</strain>
    </source>
</reference>
<dbReference type="Proteomes" id="UP001218188">
    <property type="component" value="Unassembled WGS sequence"/>
</dbReference>
<evidence type="ECO:0000259" key="1">
    <source>
        <dbReference type="Pfam" id="PF24764"/>
    </source>
</evidence>
<protein>
    <recommendedName>
        <fullName evidence="1">Integrase core domain-containing protein</fullName>
    </recommendedName>
</protein>
<dbReference type="InterPro" id="IPR058913">
    <property type="entry name" value="Integrase_dom_put"/>
</dbReference>
<organism evidence="2 3">
    <name type="scientific">Mycena alexandri</name>
    <dbReference type="NCBI Taxonomy" id="1745969"/>
    <lineage>
        <taxon>Eukaryota</taxon>
        <taxon>Fungi</taxon>
        <taxon>Dikarya</taxon>
        <taxon>Basidiomycota</taxon>
        <taxon>Agaricomycotina</taxon>
        <taxon>Agaricomycetes</taxon>
        <taxon>Agaricomycetidae</taxon>
        <taxon>Agaricales</taxon>
        <taxon>Marasmiineae</taxon>
        <taxon>Mycenaceae</taxon>
        <taxon>Mycena</taxon>
    </lineage>
</organism>
<dbReference type="Pfam" id="PF24764">
    <property type="entry name" value="rva_4"/>
    <property type="match status" value="1"/>
</dbReference>
<dbReference type="AlphaFoldDB" id="A0AAD6SEJ1"/>
<evidence type="ECO:0000313" key="3">
    <source>
        <dbReference type="Proteomes" id="UP001218188"/>
    </source>
</evidence>
<accession>A0AAD6SEJ1</accession>
<feature type="non-terminal residue" evidence="2">
    <location>
        <position position="264"/>
    </location>
</feature>
<gene>
    <name evidence="2" type="ORF">C8F04DRAFT_966327</name>
</gene>
<sequence length="264" mass="28963">MSDPDPLVNLRTAYQILKHNVVRTLCTQRGAPIQLNHQVTEDILMLQQQRVTIPPAELATVEQVLADMVSALNAAHHELSDQPTAPTLVVTSQTSTGGRPRVNIDPEILAEALLLRGPSHLQQVFGVSAQTVRRHALEYGLAEPGEPVYTETPQPDGSTSHTYRLTAPAMSPISDADLDSLLASILETFPNFGRQMLSGRLKSQGHRVSRERITASYLRIVIHCFIDGKSRVVTGIHASNNNRAETVLDIFKEVVAEYGLPSRV</sequence>
<dbReference type="PANTHER" id="PTHR46791:SF5">
    <property type="entry name" value="CLR5 DOMAIN-CONTAINING PROTEIN-RELATED"/>
    <property type="match status" value="1"/>
</dbReference>
<dbReference type="PANTHER" id="PTHR46791">
    <property type="entry name" value="EXPRESSED PROTEIN"/>
    <property type="match status" value="1"/>
</dbReference>
<dbReference type="EMBL" id="JARJCM010000137">
    <property type="protein sequence ID" value="KAJ7026509.1"/>
    <property type="molecule type" value="Genomic_DNA"/>
</dbReference>